<reference evidence="2 3" key="1">
    <citation type="submission" date="2014-04" db="EMBL/GenBank/DDBJ databases">
        <authorList>
            <consortium name="DOE Joint Genome Institute"/>
            <person name="Kuo A."/>
            <person name="Kohler A."/>
            <person name="Nagy L.G."/>
            <person name="Floudas D."/>
            <person name="Copeland A."/>
            <person name="Barry K.W."/>
            <person name="Cichocki N."/>
            <person name="Veneault-Fourrey C."/>
            <person name="LaButti K."/>
            <person name="Lindquist E.A."/>
            <person name="Lipzen A."/>
            <person name="Lundell T."/>
            <person name="Morin E."/>
            <person name="Murat C."/>
            <person name="Sun H."/>
            <person name="Tunlid A."/>
            <person name="Henrissat B."/>
            <person name="Grigoriev I.V."/>
            <person name="Hibbett D.S."/>
            <person name="Martin F."/>
            <person name="Nordberg H.P."/>
            <person name="Cantor M.N."/>
            <person name="Hua S.X."/>
        </authorList>
    </citation>
    <scope>NUCLEOTIDE SEQUENCE [LARGE SCALE GENOMIC DNA]</scope>
    <source>
        <strain evidence="2 3">Foug A</strain>
    </source>
</reference>
<proteinExistence type="predicted"/>
<dbReference type="InParanoid" id="A0A0C3EAP8"/>
<evidence type="ECO:0008006" key="4">
    <source>
        <dbReference type="Google" id="ProtNLM"/>
    </source>
</evidence>
<protein>
    <recommendedName>
        <fullName evidence="4">AIG1-type G domain-containing protein</fullName>
    </recommendedName>
</protein>
<dbReference type="STRING" id="1036808.A0A0C3EAP8"/>
<gene>
    <name evidence="2" type="ORF">SCLCIDRAFT_1212152</name>
</gene>
<dbReference type="InterPro" id="IPR027417">
    <property type="entry name" value="P-loop_NTPase"/>
</dbReference>
<evidence type="ECO:0000313" key="3">
    <source>
        <dbReference type="Proteomes" id="UP000053989"/>
    </source>
</evidence>
<reference evidence="3" key="2">
    <citation type="submission" date="2015-01" db="EMBL/GenBank/DDBJ databases">
        <title>Evolutionary Origins and Diversification of the Mycorrhizal Mutualists.</title>
        <authorList>
            <consortium name="DOE Joint Genome Institute"/>
            <consortium name="Mycorrhizal Genomics Consortium"/>
            <person name="Kohler A."/>
            <person name="Kuo A."/>
            <person name="Nagy L.G."/>
            <person name="Floudas D."/>
            <person name="Copeland A."/>
            <person name="Barry K.W."/>
            <person name="Cichocki N."/>
            <person name="Veneault-Fourrey C."/>
            <person name="LaButti K."/>
            <person name="Lindquist E.A."/>
            <person name="Lipzen A."/>
            <person name="Lundell T."/>
            <person name="Morin E."/>
            <person name="Murat C."/>
            <person name="Riley R."/>
            <person name="Ohm R."/>
            <person name="Sun H."/>
            <person name="Tunlid A."/>
            <person name="Henrissat B."/>
            <person name="Grigoriev I.V."/>
            <person name="Hibbett D.S."/>
            <person name="Martin F."/>
        </authorList>
    </citation>
    <scope>NUCLEOTIDE SEQUENCE [LARGE SCALE GENOMIC DNA]</scope>
    <source>
        <strain evidence="3">Foug A</strain>
    </source>
</reference>
<accession>A0A0C3EAP8</accession>
<dbReference type="AlphaFoldDB" id="A0A0C3EAP8"/>
<evidence type="ECO:0000313" key="2">
    <source>
        <dbReference type="EMBL" id="KIM65414.1"/>
    </source>
</evidence>
<dbReference type="OrthoDB" id="8954335at2759"/>
<name>A0A0C3EAP8_9AGAM</name>
<keyword evidence="1" id="KW-0175">Coiled coil</keyword>
<organism evidence="2 3">
    <name type="scientific">Scleroderma citrinum Foug A</name>
    <dbReference type="NCBI Taxonomy" id="1036808"/>
    <lineage>
        <taxon>Eukaryota</taxon>
        <taxon>Fungi</taxon>
        <taxon>Dikarya</taxon>
        <taxon>Basidiomycota</taxon>
        <taxon>Agaricomycotina</taxon>
        <taxon>Agaricomycetes</taxon>
        <taxon>Agaricomycetidae</taxon>
        <taxon>Boletales</taxon>
        <taxon>Sclerodermatineae</taxon>
        <taxon>Sclerodermataceae</taxon>
        <taxon>Scleroderma</taxon>
    </lineage>
</organism>
<dbReference type="EMBL" id="KN822022">
    <property type="protein sequence ID" value="KIM65414.1"/>
    <property type="molecule type" value="Genomic_DNA"/>
</dbReference>
<dbReference type="HOGENOM" id="CLU_018003_4_0_1"/>
<dbReference type="Gene3D" id="3.40.50.300">
    <property type="entry name" value="P-loop containing nucleotide triphosphate hydrolases"/>
    <property type="match status" value="1"/>
</dbReference>
<dbReference type="Proteomes" id="UP000053989">
    <property type="component" value="Unassembled WGS sequence"/>
</dbReference>
<feature type="coiled-coil region" evidence="1">
    <location>
        <begin position="147"/>
        <end position="193"/>
    </location>
</feature>
<evidence type="ECO:0000256" key="1">
    <source>
        <dbReference type="SAM" id="Coils"/>
    </source>
</evidence>
<keyword evidence="3" id="KW-1185">Reference proteome</keyword>
<sequence>MIATFLKEECQGQTLELVGLIYVHRISDTRMGATAKRNLRMFRKLCGLRSMGNVVIVTTMWDKVTPEEGSQREMELAHSQDLFKPLLTAGAKMARYENRKSALRVLDYLLRKNITTLQIVRELVEEKKILVDTAAGKELQGDIRDFMRRRMKEIQDLEEEIRVATELKDRRTVNEIMGERRNLEEEWGKLRAELGKLGHSLGKSFAQHVLTFVIFMTSLLELSKRNTSLSDLEWRL</sequence>